<dbReference type="Proteomes" id="UP001213000">
    <property type="component" value="Unassembled WGS sequence"/>
</dbReference>
<evidence type="ECO:0000256" key="2">
    <source>
        <dbReference type="SAM" id="MobiDB-lite"/>
    </source>
</evidence>
<keyword evidence="1" id="KW-0677">Repeat</keyword>
<dbReference type="InterPro" id="IPR027417">
    <property type="entry name" value="P-loop_NTPase"/>
</dbReference>
<keyword evidence="5" id="KW-1185">Reference proteome</keyword>
<evidence type="ECO:0000313" key="4">
    <source>
        <dbReference type="EMBL" id="KAJ3572143.1"/>
    </source>
</evidence>
<dbReference type="AlphaFoldDB" id="A0AAD5VWS3"/>
<feature type="domain" description="Nephrocystin 3-like N-terminal" evidence="3">
    <location>
        <begin position="154"/>
        <end position="308"/>
    </location>
</feature>
<dbReference type="PANTHER" id="PTHR10039:SF17">
    <property type="entry name" value="FUNGAL STAND N-TERMINAL GOODBYE DOMAIN-CONTAINING PROTEIN-RELATED"/>
    <property type="match status" value="1"/>
</dbReference>
<dbReference type="Pfam" id="PF24883">
    <property type="entry name" value="NPHP3_N"/>
    <property type="match status" value="1"/>
</dbReference>
<evidence type="ECO:0000259" key="3">
    <source>
        <dbReference type="Pfam" id="PF24883"/>
    </source>
</evidence>
<comment type="caution">
    <text evidence="4">The sequence shown here is derived from an EMBL/GenBank/DDBJ whole genome shotgun (WGS) entry which is preliminary data.</text>
</comment>
<accession>A0AAD5VWS3</accession>
<gene>
    <name evidence="4" type="ORF">NP233_g3270</name>
</gene>
<dbReference type="PANTHER" id="PTHR10039">
    <property type="entry name" value="AMELOGENIN"/>
    <property type="match status" value="1"/>
</dbReference>
<reference evidence="4" key="1">
    <citation type="submission" date="2022-07" db="EMBL/GenBank/DDBJ databases">
        <title>Genome Sequence of Leucocoprinus birnbaumii.</title>
        <authorList>
            <person name="Buettner E."/>
        </authorList>
    </citation>
    <scope>NUCLEOTIDE SEQUENCE</scope>
    <source>
        <strain evidence="4">VT141</strain>
    </source>
</reference>
<feature type="compositionally biased region" description="Polar residues" evidence="2">
    <location>
        <begin position="63"/>
        <end position="82"/>
    </location>
</feature>
<feature type="region of interest" description="Disordered" evidence="2">
    <location>
        <begin position="61"/>
        <end position="82"/>
    </location>
</feature>
<proteinExistence type="predicted"/>
<dbReference type="SUPFAM" id="SSF52540">
    <property type="entry name" value="P-loop containing nucleoside triphosphate hydrolases"/>
    <property type="match status" value="1"/>
</dbReference>
<protein>
    <recommendedName>
        <fullName evidence="3">Nephrocystin 3-like N-terminal domain-containing protein</fullName>
    </recommendedName>
</protein>
<dbReference type="EMBL" id="JANIEX010000154">
    <property type="protein sequence ID" value="KAJ3572143.1"/>
    <property type="molecule type" value="Genomic_DNA"/>
</dbReference>
<sequence>MPICPESILPCLESIRIWSGRAPEVPATSRRRETLRAVQPRQFLQEVARNGIEAIELVRNDDVPTSQEQDLSTRYTHPSQSENYLKDNSGLFSYARNFVMHNPVMVNASTNDHFMTVFAAHTLRGAELDSSARFPPPRCHPQTRLAIIERVRSRLKTPTKRVQWLVGPAGVGKSAIMQTIAELEKKESAILAALFFSAPNGRNDPAKVIFTLAYQIALQHEKYCQYIRSQAKADPKLWEKSTDVQFNKFIVEPFAILRVHRDSEPILIFIDGLDECKGQQDQIQLLSTIHAFVATHPRAPLLWVISSRPEAHITTHMNPLAFYSKEEVSVDSPEACQDVERFLRTEFNKIRDSDPVIQSLHHQWPPESQLLKLLAAALGLFAYADTVVRFVGDLVAGDPISRFELILDLIDNVSEPQSSALVTRGVQPMANLDALYQYLMSQVPPQNIPHLTEILAFVVFFPDVWGEMAKVSLVVMCNWLGMSANVTYGALRQLHSVLYVPLPQDAHDNHQHIRVYHKSFSDFILDPERSGINIGTAEEEEHRHALRSARILGQIPYQPKKLPDSAISLSWPSPMARGALYIYASAFFKNMSSLPSLPISQVAHALQVIHLSRPPFLSFVHELTFGEIHPEFTRLFRADGTLQDFPISLIDLEELRSHKLPIAASYDGAPMIAHHDWKESNNDPTRSYNSYESALVSLLALTQKNKPDHLVRGYFGVEMKAVIHFRPITPSVGQSSGPKFYMFMYNFSTIYAKLQDRRSHISAPTH</sequence>
<organism evidence="4 5">
    <name type="scientific">Leucocoprinus birnbaumii</name>
    <dbReference type="NCBI Taxonomy" id="56174"/>
    <lineage>
        <taxon>Eukaryota</taxon>
        <taxon>Fungi</taxon>
        <taxon>Dikarya</taxon>
        <taxon>Basidiomycota</taxon>
        <taxon>Agaricomycotina</taxon>
        <taxon>Agaricomycetes</taxon>
        <taxon>Agaricomycetidae</taxon>
        <taxon>Agaricales</taxon>
        <taxon>Agaricineae</taxon>
        <taxon>Agaricaceae</taxon>
        <taxon>Leucocoprinus</taxon>
    </lineage>
</organism>
<dbReference type="InterPro" id="IPR056884">
    <property type="entry name" value="NPHP3-like_N"/>
</dbReference>
<evidence type="ECO:0000256" key="1">
    <source>
        <dbReference type="ARBA" id="ARBA00022737"/>
    </source>
</evidence>
<name>A0AAD5VWS3_9AGAR</name>
<evidence type="ECO:0000313" key="5">
    <source>
        <dbReference type="Proteomes" id="UP001213000"/>
    </source>
</evidence>
<dbReference type="Gene3D" id="3.40.50.300">
    <property type="entry name" value="P-loop containing nucleotide triphosphate hydrolases"/>
    <property type="match status" value="1"/>
</dbReference>